<name>A0A6J5QCZ9_9CAUD</name>
<accession>A0A6J5QCZ9</accession>
<sequence>MKSGDIKVGTTYGVIPSWDYSSADKKNPEKASRRSVAKAELISLEKYEYKVYRSDNPNDVQFTSAPKGSRSVGYLVRSSDWVNTNGQGDIYWLSRAQDIVAEYDQLETRWVKEEAEEKAREAQWKKDREENERRERIAQENAQRIIDAVKESLRSIIGERTDRIEFDIRNRRNANGEYLPTASCNMDLRTLQSLVEKVLEARDMVA</sequence>
<proteinExistence type="predicted"/>
<dbReference type="EMBL" id="LR796981">
    <property type="protein sequence ID" value="CAB4179381.1"/>
    <property type="molecule type" value="Genomic_DNA"/>
</dbReference>
<dbReference type="EMBL" id="LR797501">
    <property type="protein sequence ID" value="CAB4220921.1"/>
    <property type="molecule type" value="Genomic_DNA"/>
</dbReference>
<evidence type="ECO:0000256" key="1">
    <source>
        <dbReference type="SAM" id="MobiDB-lite"/>
    </source>
</evidence>
<feature type="region of interest" description="Disordered" evidence="1">
    <location>
        <begin position="1"/>
        <end position="34"/>
    </location>
</feature>
<gene>
    <name evidence="2" type="ORF">UFOVP1033_104</name>
    <name evidence="3" type="ORF">UFOVP1631_104</name>
</gene>
<protein>
    <submittedName>
        <fullName evidence="2">Uncharacterized protein</fullName>
    </submittedName>
</protein>
<evidence type="ECO:0000313" key="2">
    <source>
        <dbReference type="EMBL" id="CAB4179381.1"/>
    </source>
</evidence>
<evidence type="ECO:0000313" key="3">
    <source>
        <dbReference type="EMBL" id="CAB4220921.1"/>
    </source>
</evidence>
<feature type="compositionally biased region" description="Basic and acidic residues" evidence="1">
    <location>
        <begin position="22"/>
        <end position="32"/>
    </location>
</feature>
<reference evidence="2" key="1">
    <citation type="submission" date="2020-05" db="EMBL/GenBank/DDBJ databases">
        <authorList>
            <person name="Chiriac C."/>
            <person name="Salcher M."/>
            <person name="Ghai R."/>
            <person name="Kavagutti S V."/>
        </authorList>
    </citation>
    <scope>NUCLEOTIDE SEQUENCE</scope>
</reference>
<organism evidence="2">
    <name type="scientific">uncultured Caudovirales phage</name>
    <dbReference type="NCBI Taxonomy" id="2100421"/>
    <lineage>
        <taxon>Viruses</taxon>
        <taxon>Duplodnaviria</taxon>
        <taxon>Heunggongvirae</taxon>
        <taxon>Uroviricota</taxon>
        <taxon>Caudoviricetes</taxon>
        <taxon>Peduoviridae</taxon>
        <taxon>Maltschvirus</taxon>
        <taxon>Maltschvirus maltsch</taxon>
    </lineage>
</organism>